<comment type="caution">
    <text evidence="1">The sequence shown here is derived from an EMBL/GenBank/DDBJ whole genome shotgun (WGS) entry which is preliminary data.</text>
</comment>
<dbReference type="EMBL" id="SHLI01000001">
    <property type="protein sequence ID" value="RZU99239.1"/>
    <property type="molecule type" value="Genomic_DNA"/>
</dbReference>
<sequence length="196" mass="21949">MERLRGRWQPLALLAIFGLPTVGAMVMVFSDWRPSTFTNNGDLVQPAEQLNPGQWRGVTEEAPTLAGDWLIVAPQRGDCGSDCRDRVDQLNRAQIALDRDIERVRLVVLQPDSREAPVFEPVPGILNLSAPDAVVDRFARHEGEPMAAHIVDYRGYHVMRYARPLDASGLLDDLENLLRLAKEEAERRALEEATAE</sequence>
<proteinExistence type="predicted"/>
<protein>
    <recommendedName>
        <fullName evidence="3">Transmembrane protein</fullName>
    </recommendedName>
</protein>
<accession>A0A4Q8D1K5</accession>
<reference evidence="1 2" key="1">
    <citation type="submission" date="2019-02" db="EMBL/GenBank/DDBJ databases">
        <title>Genomic Encyclopedia of Type Strains, Phase IV (KMG-IV): sequencing the most valuable type-strain genomes for metagenomic binning, comparative biology and taxonomic classification.</title>
        <authorList>
            <person name="Goeker M."/>
        </authorList>
    </citation>
    <scope>NUCLEOTIDE SEQUENCE [LARGE SCALE GENOMIC DNA]</scope>
    <source>
        <strain evidence="1 2">DSM 21056</strain>
    </source>
</reference>
<organism evidence="1 2">
    <name type="scientific">Spiribacter vilamensis</name>
    <dbReference type="NCBI Taxonomy" id="531306"/>
    <lineage>
        <taxon>Bacteria</taxon>
        <taxon>Pseudomonadati</taxon>
        <taxon>Pseudomonadota</taxon>
        <taxon>Gammaproteobacteria</taxon>
        <taxon>Chromatiales</taxon>
        <taxon>Ectothiorhodospiraceae</taxon>
        <taxon>Spiribacter</taxon>
    </lineage>
</organism>
<evidence type="ECO:0008006" key="3">
    <source>
        <dbReference type="Google" id="ProtNLM"/>
    </source>
</evidence>
<evidence type="ECO:0000313" key="2">
    <source>
        <dbReference type="Proteomes" id="UP000292298"/>
    </source>
</evidence>
<name>A0A4Q8D1K5_9GAMM</name>
<dbReference type="OrthoDB" id="9785445at2"/>
<dbReference type="RefSeq" id="WP_130503486.1">
    <property type="nucleotide sequence ID" value="NZ_SHLI01000001.1"/>
</dbReference>
<evidence type="ECO:0000313" key="1">
    <source>
        <dbReference type="EMBL" id="RZU99239.1"/>
    </source>
</evidence>
<gene>
    <name evidence="1" type="ORF">EV698_1523</name>
</gene>
<dbReference type="AlphaFoldDB" id="A0A4Q8D1K5"/>
<dbReference type="Proteomes" id="UP000292298">
    <property type="component" value="Unassembled WGS sequence"/>
</dbReference>
<keyword evidence="2" id="KW-1185">Reference proteome</keyword>